<evidence type="ECO:0000256" key="3">
    <source>
        <dbReference type="ARBA" id="ARBA00022475"/>
    </source>
</evidence>
<proteinExistence type="predicted"/>
<keyword evidence="7 11" id="KW-1133">Transmembrane helix</keyword>
<dbReference type="AlphaFoldDB" id="A0AAE3JJ12"/>
<evidence type="ECO:0000256" key="8">
    <source>
        <dbReference type="ARBA" id="ARBA00023136"/>
    </source>
</evidence>
<keyword evidence="2" id="KW-0813">Transport</keyword>
<organism evidence="12 13">
    <name type="scientific">Teretinema zuelzerae</name>
    <dbReference type="NCBI Taxonomy" id="156"/>
    <lineage>
        <taxon>Bacteria</taxon>
        <taxon>Pseudomonadati</taxon>
        <taxon>Spirochaetota</taxon>
        <taxon>Spirochaetia</taxon>
        <taxon>Spirochaetales</taxon>
        <taxon>Treponemataceae</taxon>
        <taxon>Teretinema</taxon>
    </lineage>
</organism>
<feature type="transmembrane region" description="Helical" evidence="11">
    <location>
        <begin position="233"/>
        <end position="250"/>
    </location>
</feature>
<reference evidence="12" key="1">
    <citation type="submission" date="2021-08" db="EMBL/GenBank/DDBJ databases">
        <title>Comparative analyses of Brucepasteria parasyntrophica and Teretinema zuelzerae.</title>
        <authorList>
            <person name="Song Y."/>
            <person name="Brune A."/>
        </authorList>
    </citation>
    <scope>NUCLEOTIDE SEQUENCE</scope>
    <source>
        <strain evidence="12">DSM 1903</strain>
    </source>
</reference>
<evidence type="ECO:0000256" key="9">
    <source>
        <dbReference type="ARBA" id="ARBA00035611"/>
    </source>
</evidence>
<dbReference type="NCBIfam" id="NF040906">
    <property type="entry name" value="GguB"/>
    <property type="match status" value="1"/>
</dbReference>
<feature type="transmembrane region" description="Helical" evidence="11">
    <location>
        <begin position="172"/>
        <end position="191"/>
    </location>
</feature>
<feature type="transmembrane region" description="Helical" evidence="11">
    <location>
        <begin position="203"/>
        <end position="227"/>
    </location>
</feature>
<comment type="function">
    <text evidence="9">Part of the binding-protein-dependent transport system for D-xylose. Probably responsible for the translocation of the substrate across the membrane.</text>
</comment>
<evidence type="ECO:0000256" key="5">
    <source>
        <dbReference type="ARBA" id="ARBA00022597"/>
    </source>
</evidence>
<feature type="transmembrane region" description="Helical" evidence="11">
    <location>
        <begin position="323"/>
        <end position="349"/>
    </location>
</feature>
<evidence type="ECO:0000256" key="11">
    <source>
        <dbReference type="SAM" id="Phobius"/>
    </source>
</evidence>
<evidence type="ECO:0000256" key="4">
    <source>
        <dbReference type="ARBA" id="ARBA00022519"/>
    </source>
</evidence>
<gene>
    <name evidence="12" type="ORF">K7J14_14330</name>
</gene>
<dbReference type="EMBL" id="JAINWA010000003">
    <property type="protein sequence ID" value="MCD1655872.1"/>
    <property type="molecule type" value="Genomic_DNA"/>
</dbReference>
<evidence type="ECO:0000256" key="6">
    <source>
        <dbReference type="ARBA" id="ARBA00022692"/>
    </source>
</evidence>
<keyword evidence="13" id="KW-1185">Reference proteome</keyword>
<dbReference type="Pfam" id="PF02653">
    <property type="entry name" value="BPD_transp_2"/>
    <property type="match status" value="1"/>
</dbReference>
<comment type="subcellular location">
    <subcellularLocation>
        <location evidence="1">Cell membrane</location>
        <topology evidence="1">Multi-pass membrane protein</topology>
    </subcellularLocation>
</comment>
<keyword evidence="5" id="KW-0762">Sugar transport</keyword>
<feature type="transmembrane region" description="Helical" evidence="11">
    <location>
        <begin position="280"/>
        <end position="303"/>
    </location>
</feature>
<accession>A0AAE3JJ12</accession>
<evidence type="ECO:0000256" key="1">
    <source>
        <dbReference type="ARBA" id="ARBA00004651"/>
    </source>
</evidence>
<dbReference type="Proteomes" id="UP001198163">
    <property type="component" value="Unassembled WGS sequence"/>
</dbReference>
<dbReference type="PANTHER" id="PTHR32196:SF32">
    <property type="entry name" value="XYLOSE TRANSPORT SYSTEM PERMEASE PROTEIN XYLH"/>
    <property type="match status" value="1"/>
</dbReference>
<comment type="caution">
    <text evidence="12">The sequence shown here is derived from an EMBL/GenBank/DDBJ whole genome shotgun (WGS) entry which is preliminary data.</text>
</comment>
<evidence type="ECO:0000256" key="7">
    <source>
        <dbReference type="ARBA" id="ARBA00022989"/>
    </source>
</evidence>
<keyword evidence="8 11" id="KW-0472">Membrane</keyword>
<dbReference type="GO" id="GO:0005886">
    <property type="term" value="C:plasma membrane"/>
    <property type="evidence" value="ECO:0007669"/>
    <property type="project" value="UniProtKB-SubCell"/>
</dbReference>
<feature type="transmembrane region" description="Helical" evidence="11">
    <location>
        <begin position="94"/>
        <end position="114"/>
    </location>
</feature>
<keyword evidence="6 11" id="KW-0812">Transmembrane</keyword>
<feature type="transmembrane region" description="Helical" evidence="11">
    <location>
        <begin position="42"/>
        <end position="63"/>
    </location>
</feature>
<dbReference type="PANTHER" id="PTHR32196">
    <property type="entry name" value="ABC TRANSPORTER PERMEASE PROTEIN YPHD-RELATED-RELATED"/>
    <property type="match status" value="1"/>
</dbReference>
<protein>
    <recommendedName>
        <fullName evidence="10">Xylose transport system permease protein XylH</fullName>
    </recommendedName>
</protein>
<feature type="transmembrane region" description="Helical" evidence="11">
    <location>
        <begin position="121"/>
        <end position="142"/>
    </location>
</feature>
<evidence type="ECO:0000256" key="2">
    <source>
        <dbReference type="ARBA" id="ARBA00022448"/>
    </source>
</evidence>
<sequence length="386" mass="40964">MNTVFTIAKKNIRQYGMLLALAAAMIFFQVLTDGVLLRPVNLTNLILQNSYILILAIGMLLCILTGNIDLSVGSVVAFVGAISATLMVDKGIPAIPAMLLALVVGGLIGAWQGYWIAYIKIPAFIVTLAGMLIFRGMALVVLQGQSKGPFPELFQSLSSGFMGDPFGSDKNYMTILVGVAAALVIVFNEIHKTRKQKKFGFEGLPVWAVAVKTAFLIAVVMAFALVFASYKGIPNIMILLFVLIMIYNFLTTKTIPGRHIYALGGNAKAAKLSGIKTEQVMFWIYTNMGVISALAGMVFAARLNVATPKAGQNFELDAIAACYVGGASTTGGIGTVLGAIVGGLFMGVLNNGMSIMGIGIDWQQAIKGFVLLGAVAFDLASKAKNR</sequence>
<evidence type="ECO:0000313" key="13">
    <source>
        <dbReference type="Proteomes" id="UP001198163"/>
    </source>
</evidence>
<evidence type="ECO:0000313" key="12">
    <source>
        <dbReference type="EMBL" id="MCD1655872.1"/>
    </source>
</evidence>
<dbReference type="GO" id="GO:0022857">
    <property type="term" value="F:transmembrane transporter activity"/>
    <property type="evidence" value="ECO:0007669"/>
    <property type="project" value="InterPro"/>
</dbReference>
<dbReference type="CDD" id="cd06579">
    <property type="entry name" value="TM_PBP1_transp_AraH_like"/>
    <property type="match status" value="1"/>
</dbReference>
<evidence type="ECO:0000256" key="10">
    <source>
        <dbReference type="ARBA" id="ARBA00035686"/>
    </source>
</evidence>
<dbReference type="InterPro" id="IPR001851">
    <property type="entry name" value="ABC_transp_permease"/>
</dbReference>
<name>A0AAE3JJ12_9SPIR</name>
<dbReference type="RefSeq" id="WP_230757825.1">
    <property type="nucleotide sequence ID" value="NZ_JAINWA010000003.1"/>
</dbReference>
<keyword evidence="4" id="KW-0997">Cell inner membrane</keyword>
<keyword evidence="3" id="KW-1003">Cell membrane</keyword>